<name>A0ABN9MBS2_9NEOB</name>
<feature type="region of interest" description="Disordered" evidence="1">
    <location>
        <begin position="240"/>
        <end position="289"/>
    </location>
</feature>
<sequence length="645" mass="71729">MVLQDKDKNKPLVVLSQNLYQPLGRWAQSDSGAILIRNFLNDNDCSYCCTPDHEPGAHSFLDETTDLEGIEPRSLQDLLESEDGNNFLDNRTFITETASALDDTDVQSQSSESSGIYYPSSLHVSQQEESYFSIEERTFDKGNAALIDGLLSGCDPDEDSQMSEVELDYNNPEENLCSETPEQQRFLQMHFDTLADDLAAEKFDNSLKDLQPDEDDETLNPRLSFSSRFLSRSLRMNRTGFSLAPGSPQMATAVGSETKDDPARSQPTPDTPEEKATERRESEKNAVCPEITNSMSSVQKIQVSEKASSSRSSFPGCWLNKQKCSRNRSYMEATASFKAKIFRSVSMGESLNGGQAEEHRQLSHMSRPLSSNDLHSLEQNKFLPAEDDPHKPLSSASSYEQIPSLHQERVKSSVLSTNPVSDKLLMPPPSTYGFIPRLKKKAKSVNNLSKTSKREEIRPKGGDVRKNVPNLEMQKRRSSSSVNQPPEIQDFPRRASIAELPSHGSASLHTSSLVIGEANDTRSGPSSPDAASCGCPGEQDVEVLVSRCEQVVEELHGVFQKTLQTYKEVEGCGGSHEEKSRLRALFFDAFNYMQSEMDLVGVGQRNPCTSESSSHERSSSTPTLQLLEHYSDMMLQLMREKISGQ</sequence>
<reference evidence="2" key="1">
    <citation type="submission" date="2023-07" db="EMBL/GenBank/DDBJ databases">
        <authorList>
            <person name="Stuckert A."/>
        </authorList>
    </citation>
    <scope>NUCLEOTIDE SEQUENCE</scope>
</reference>
<feature type="compositionally biased region" description="Polar residues" evidence="1">
    <location>
        <begin position="368"/>
        <end position="379"/>
    </location>
</feature>
<accession>A0ABN9MBS2</accession>
<keyword evidence="3" id="KW-1185">Reference proteome</keyword>
<feature type="region of interest" description="Disordered" evidence="1">
    <location>
        <begin position="419"/>
        <end position="488"/>
    </location>
</feature>
<feature type="region of interest" description="Disordered" evidence="1">
    <location>
        <begin position="604"/>
        <end position="623"/>
    </location>
</feature>
<dbReference type="Proteomes" id="UP001176940">
    <property type="component" value="Unassembled WGS sequence"/>
</dbReference>
<gene>
    <name evidence="2" type="ORF">RIMI_LOCUS19002098</name>
</gene>
<feature type="compositionally biased region" description="Basic and acidic residues" evidence="1">
    <location>
        <begin position="272"/>
        <end position="284"/>
    </location>
</feature>
<dbReference type="PANTHER" id="PTHR44813">
    <property type="entry name" value="MITOGEN-ACTIVATED PROTEIN KINASE-BINDING PROTEIN 1"/>
    <property type="match status" value="1"/>
</dbReference>
<feature type="region of interest" description="Disordered" evidence="1">
    <location>
        <begin position="352"/>
        <end position="405"/>
    </location>
</feature>
<dbReference type="InterPro" id="IPR055292">
    <property type="entry name" value="MABP1"/>
</dbReference>
<evidence type="ECO:0000313" key="2">
    <source>
        <dbReference type="EMBL" id="CAJ0964236.1"/>
    </source>
</evidence>
<organism evidence="2 3">
    <name type="scientific">Ranitomeya imitator</name>
    <name type="common">mimic poison frog</name>
    <dbReference type="NCBI Taxonomy" id="111125"/>
    <lineage>
        <taxon>Eukaryota</taxon>
        <taxon>Metazoa</taxon>
        <taxon>Chordata</taxon>
        <taxon>Craniata</taxon>
        <taxon>Vertebrata</taxon>
        <taxon>Euteleostomi</taxon>
        <taxon>Amphibia</taxon>
        <taxon>Batrachia</taxon>
        <taxon>Anura</taxon>
        <taxon>Neobatrachia</taxon>
        <taxon>Hyloidea</taxon>
        <taxon>Dendrobatidae</taxon>
        <taxon>Dendrobatinae</taxon>
        <taxon>Ranitomeya</taxon>
    </lineage>
</organism>
<dbReference type="PANTHER" id="PTHR44813:SF1">
    <property type="entry name" value="MITOGEN-ACTIVATED PROTEIN KINASE-BINDING PROTEIN 1"/>
    <property type="match status" value="1"/>
</dbReference>
<proteinExistence type="predicted"/>
<dbReference type="EMBL" id="CAUEEQ010059504">
    <property type="protein sequence ID" value="CAJ0964236.1"/>
    <property type="molecule type" value="Genomic_DNA"/>
</dbReference>
<evidence type="ECO:0000256" key="1">
    <source>
        <dbReference type="SAM" id="MobiDB-lite"/>
    </source>
</evidence>
<feature type="compositionally biased region" description="Basic and acidic residues" evidence="1">
    <location>
        <begin position="452"/>
        <end position="466"/>
    </location>
</feature>
<comment type="caution">
    <text evidence="2">The sequence shown here is derived from an EMBL/GenBank/DDBJ whole genome shotgun (WGS) entry which is preliminary data.</text>
</comment>
<evidence type="ECO:0000313" key="3">
    <source>
        <dbReference type="Proteomes" id="UP001176940"/>
    </source>
</evidence>
<protein>
    <submittedName>
        <fullName evidence="2">Uncharacterized protein</fullName>
    </submittedName>
</protein>